<gene>
    <name evidence="9" type="primary">ftsQ</name>
    <name evidence="12" type="ORF">ACFSKO_12000</name>
</gene>
<evidence type="ECO:0000313" key="12">
    <source>
        <dbReference type="EMBL" id="MFD2206345.1"/>
    </source>
</evidence>
<keyword evidence="4 9" id="KW-0132">Cell division</keyword>
<dbReference type="InterPro" id="IPR034746">
    <property type="entry name" value="POTRA"/>
</dbReference>
<dbReference type="Pfam" id="PF08478">
    <property type="entry name" value="POTRA_1"/>
    <property type="match status" value="1"/>
</dbReference>
<comment type="similarity">
    <text evidence="9">Belongs to the FtsQ/DivIB family. FtsQ subfamily.</text>
</comment>
<feature type="transmembrane region" description="Helical" evidence="9">
    <location>
        <begin position="31"/>
        <end position="51"/>
    </location>
</feature>
<sequence length="287" mass="32154">MSKKTVTTKRRRNRKQKRSKLPFGDTNWRRVFIGTGIGSIFAIACLVTVLWTNGWIPGQINLAVDDFHDMTAKAGLSVEDVLVEGRKRTNAKAILNKLDVERGTPILSFSPEDAKAEIELLPWVEYAIVERRLPNVIYVQLTERQPLALWQQEGVLHVIDQNGAVIPTAKAKRFSTLPLIVGPDAPDHAKEILALIASEPDLGTKVKAAVRVSGRRWNIRLNNGVDVQLPEVDPTDAWSFFARIEREEGVLERDVILVDLRSRDRLIVRTSGGSAKDRKINTKGKKT</sequence>
<evidence type="ECO:0000256" key="2">
    <source>
        <dbReference type="ARBA" id="ARBA00022475"/>
    </source>
</evidence>
<dbReference type="RefSeq" id="WP_380251833.1">
    <property type="nucleotide sequence ID" value="NZ_JBHUII010000004.1"/>
</dbReference>
<comment type="subcellular location">
    <subcellularLocation>
        <location evidence="9">Cell inner membrane</location>
        <topology evidence="9">Single-pass type II membrane protein</topology>
    </subcellularLocation>
    <subcellularLocation>
        <location evidence="1">Membrane</location>
    </subcellularLocation>
    <text evidence="9">Localizes to the division septum.</text>
</comment>
<evidence type="ECO:0000256" key="3">
    <source>
        <dbReference type="ARBA" id="ARBA00022519"/>
    </source>
</evidence>
<keyword evidence="6 9" id="KW-1133">Transmembrane helix</keyword>
<dbReference type="InterPro" id="IPR045335">
    <property type="entry name" value="FtsQ_C_sf"/>
</dbReference>
<dbReference type="EMBL" id="JBHUII010000004">
    <property type="protein sequence ID" value="MFD2206345.1"/>
    <property type="molecule type" value="Genomic_DNA"/>
</dbReference>
<keyword evidence="7 9" id="KW-0472">Membrane</keyword>
<evidence type="ECO:0000256" key="8">
    <source>
        <dbReference type="ARBA" id="ARBA00023306"/>
    </source>
</evidence>
<keyword evidence="8 9" id="KW-0131">Cell cycle</keyword>
<keyword evidence="5 9" id="KW-0812">Transmembrane</keyword>
<dbReference type="PANTHER" id="PTHR35851:SF1">
    <property type="entry name" value="CELL DIVISION PROTEIN FTSQ"/>
    <property type="match status" value="1"/>
</dbReference>
<dbReference type="PANTHER" id="PTHR35851">
    <property type="entry name" value="CELL DIVISION PROTEIN FTSQ"/>
    <property type="match status" value="1"/>
</dbReference>
<keyword evidence="2 9" id="KW-1003">Cell membrane</keyword>
<evidence type="ECO:0000256" key="7">
    <source>
        <dbReference type="ARBA" id="ARBA00023136"/>
    </source>
</evidence>
<dbReference type="Gene3D" id="3.10.20.310">
    <property type="entry name" value="membrane protein fhac"/>
    <property type="match status" value="1"/>
</dbReference>
<dbReference type="InterPro" id="IPR013685">
    <property type="entry name" value="POTRA_FtsQ_type"/>
</dbReference>
<comment type="function">
    <text evidence="9">Essential cell division protein.</text>
</comment>
<evidence type="ECO:0000256" key="1">
    <source>
        <dbReference type="ARBA" id="ARBA00004370"/>
    </source>
</evidence>
<evidence type="ECO:0000256" key="10">
    <source>
        <dbReference type="SAM" id="MobiDB-lite"/>
    </source>
</evidence>
<dbReference type="HAMAP" id="MF_00911">
    <property type="entry name" value="FtsQ_subfam"/>
    <property type="match status" value="1"/>
</dbReference>
<dbReference type="Proteomes" id="UP001597294">
    <property type="component" value="Unassembled WGS sequence"/>
</dbReference>
<name>A0ABW5BNL8_9PROT</name>
<proteinExistence type="inferred from homology"/>
<evidence type="ECO:0000256" key="9">
    <source>
        <dbReference type="HAMAP-Rule" id="MF_00911"/>
    </source>
</evidence>
<evidence type="ECO:0000259" key="11">
    <source>
        <dbReference type="PROSITE" id="PS51779"/>
    </source>
</evidence>
<keyword evidence="13" id="KW-1185">Reference proteome</keyword>
<evidence type="ECO:0000256" key="4">
    <source>
        <dbReference type="ARBA" id="ARBA00022618"/>
    </source>
</evidence>
<accession>A0ABW5BNL8</accession>
<feature type="domain" description="POTRA" evidence="11">
    <location>
        <begin position="76"/>
        <end position="144"/>
    </location>
</feature>
<dbReference type="Pfam" id="PF03799">
    <property type="entry name" value="FtsQ_DivIB_C"/>
    <property type="match status" value="1"/>
</dbReference>
<comment type="caution">
    <text evidence="12">The sequence shown here is derived from an EMBL/GenBank/DDBJ whole genome shotgun (WGS) entry which is preliminary data.</text>
</comment>
<protein>
    <recommendedName>
        <fullName evidence="9">Cell division protein FtsQ</fullName>
    </recommendedName>
</protein>
<dbReference type="Gene3D" id="3.40.50.11690">
    <property type="entry name" value="Cell division protein FtsQ/DivIB"/>
    <property type="match status" value="1"/>
</dbReference>
<evidence type="ECO:0000313" key="13">
    <source>
        <dbReference type="Proteomes" id="UP001597294"/>
    </source>
</evidence>
<reference evidence="13" key="1">
    <citation type="journal article" date="2019" name="Int. J. Syst. Evol. Microbiol.">
        <title>The Global Catalogue of Microorganisms (GCM) 10K type strain sequencing project: providing services to taxonomists for standard genome sequencing and annotation.</title>
        <authorList>
            <consortium name="The Broad Institute Genomics Platform"/>
            <consortium name="The Broad Institute Genome Sequencing Center for Infectious Disease"/>
            <person name="Wu L."/>
            <person name="Ma J."/>
        </authorList>
    </citation>
    <scope>NUCLEOTIDE SEQUENCE [LARGE SCALE GENOMIC DNA]</scope>
    <source>
        <strain evidence="13">CGMCC 4.7192</strain>
    </source>
</reference>
<keyword evidence="3 9" id="KW-0997">Cell inner membrane</keyword>
<dbReference type="InterPro" id="IPR026579">
    <property type="entry name" value="FtsQ"/>
</dbReference>
<dbReference type="InterPro" id="IPR005548">
    <property type="entry name" value="Cell_div_FtsQ/DivIB_C"/>
</dbReference>
<dbReference type="PROSITE" id="PS51779">
    <property type="entry name" value="POTRA"/>
    <property type="match status" value="1"/>
</dbReference>
<evidence type="ECO:0000256" key="6">
    <source>
        <dbReference type="ARBA" id="ARBA00022989"/>
    </source>
</evidence>
<organism evidence="12 13">
    <name type="scientific">Kiloniella antarctica</name>
    <dbReference type="NCBI Taxonomy" id="1550907"/>
    <lineage>
        <taxon>Bacteria</taxon>
        <taxon>Pseudomonadati</taxon>
        <taxon>Pseudomonadota</taxon>
        <taxon>Alphaproteobacteria</taxon>
        <taxon>Rhodospirillales</taxon>
        <taxon>Kiloniellaceae</taxon>
        <taxon>Kiloniella</taxon>
    </lineage>
</organism>
<evidence type="ECO:0000256" key="5">
    <source>
        <dbReference type="ARBA" id="ARBA00022692"/>
    </source>
</evidence>
<feature type="region of interest" description="Disordered" evidence="10">
    <location>
        <begin position="1"/>
        <end position="20"/>
    </location>
</feature>
<dbReference type="GO" id="GO:0051301">
    <property type="term" value="P:cell division"/>
    <property type="evidence" value="ECO:0007669"/>
    <property type="project" value="UniProtKB-KW"/>
</dbReference>